<keyword evidence="4 7" id="KW-0812">Transmembrane</keyword>
<feature type="transmembrane region" description="Helical" evidence="7">
    <location>
        <begin position="325"/>
        <end position="343"/>
    </location>
</feature>
<evidence type="ECO:0000259" key="11">
    <source>
        <dbReference type="Pfam" id="PF21082"/>
    </source>
</evidence>
<evidence type="ECO:0000256" key="4">
    <source>
        <dbReference type="ARBA" id="ARBA00022692"/>
    </source>
</evidence>
<feature type="transmembrane region" description="Helical" evidence="7">
    <location>
        <begin position="507"/>
        <end position="529"/>
    </location>
</feature>
<evidence type="ECO:0000256" key="3">
    <source>
        <dbReference type="ARBA" id="ARBA00022475"/>
    </source>
</evidence>
<feature type="chain" id="PRO_5045387365" evidence="8">
    <location>
        <begin position="21"/>
        <end position="773"/>
    </location>
</feature>
<dbReference type="InterPro" id="IPR052702">
    <property type="entry name" value="MscS-like_channel"/>
</dbReference>
<dbReference type="SUPFAM" id="SSF82861">
    <property type="entry name" value="Mechanosensitive channel protein MscS (YggB), transmembrane region"/>
    <property type="match status" value="1"/>
</dbReference>
<feature type="transmembrane region" description="Helical" evidence="7">
    <location>
        <begin position="550"/>
        <end position="573"/>
    </location>
</feature>
<feature type="transmembrane region" description="Helical" evidence="7">
    <location>
        <begin position="422"/>
        <end position="448"/>
    </location>
</feature>
<dbReference type="InterPro" id="IPR006685">
    <property type="entry name" value="MscS_channel_2nd"/>
</dbReference>
<dbReference type="Proteomes" id="UP001243420">
    <property type="component" value="Chromosome"/>
</dbReference>
<keyword evidence="5 7" id="KW-1133">Transmembrane helix</keyword>
<feature type="transmembrane region" description="Helical" evidence="7">
    <location>
        <begin position="460"/>
        <end position="484"/>
    </location>
</feature>
<dbReference type="InterPro" id="IPR010920">
    <property type="entry name" value="LSM_dom_sf"/>
</dbReference>
<dbReference type="SUPFAM" id="SSF50182">
    <property type="entry name" value="Sm-like ribonucleoproteins"/>
    <property type="match status" value="1"/>
</dbReference>
<keyword evidence="8" id="KW-0732">Signal</keyword>
<feature type="domain" description="Mechanosensitive ion channel MscS C-terminal" evidence="11">
    <location>
        <begin position="671"/>
        <end position="752"/>
    </location>
</feature>
<dbReference type="PROSITE" id="PS01246">
    <property type="entry name" value="UPF0003"/>
    <property type="match status" value="1"/>
</dbReference>
<evidence type="ECO:0000256" key="8">
    <source>
        <dbReference type="SAM" id="SignalP"/>
    </source>
</evidence>
<keyword evidence="6 7" id="KW-0472">Membrane</keyword>
<dbReference type="Pfam" id="PF12607">
    <property type="entry name" value="DUF3772"/>
    <property type="match status" value="1"/>
</dbReference>
<sequence>MTRALAALLLVLALALPGLAQEAAAPDPGPGETALADEWAALNARAVEVLEAARASPEALESLRAELVRARARFAEAQQVNSARIETLRGQLASLGEPPPEGETEAPELAAQREDLTAQLDELLIPVREAQANFTAADGLIAETDALISEARTEDLLRQDAPPINPVLWPPALRRGGEVLTDLGTDLAEPFATPTERAAWMGRGVQLGILVFAAVLLLWRSRVWLGHLRDRVARHEQESPPARLGLLAISLARAILPVVGLGVVAQILRLLGTGGLWLETAEWLLPAAGLLIFGAHWLSLQAFPERDASVTLLPIPARRRREGRVHAVTLGIVLALSLAVYASDLLADVAGVLQFALMVAAGLTLLRLGQLILAESRQLAAGPEDDSFWLGPLQLLARLMLLVGLVAPVATGLGFVNLGTVLMWSTLLTLALLALIGTLQTAIFDAWAVLTRRREAATDALAPTLVGFALAVAAVPVLALIWGVRPSTLGEWWETFLRGFRLGETQISPGSFLTFIIVFVIGYLITRMVKGVLRRSVLPKTRLDTGGTNAILSGTGYLGITLAALLAITTAGINLGGLAIVAGALSVGVGFGLQTVVQNFVSGIILLIERPIKLGDWINVNGMNGFVRQISVRSTRIETFDRQDVIIPNADLISGVVTNYTLGNSSGRLIIPVGVAYGTDTRRVEAVLREIAEAHPMVVLNPPPVISFEGFGADSLDFQMRVVLRDILFIVATRTELNHAIAERFREEGIEIPFAQRDVWLRNPETLRPAPEA</sequence>
<feature type="transmembrane region" description="Helical" evidence="7">
    <location>
        <begin position="283"/>
        <end position="304"/>
    </location>
</feature>
<evidence type="ECO:0000256" key="1">
    <source>
        <dbReference type="ARBA" id="ARBA00004651"/>
    </source>
</evidence>
<dbReference type="PANTHER" id="PTHR30347:SF1">
    <property type="entry name" value="MECHANOSENSITIVE CHANNEL MSCK"/>
    <property type="match status" value="1"/>
</dbReference>
<feature type="transmembrane region" description="Helical" evidence="7">
    <location>
        <begin position="395"/>
        <end position="416"/>
    </location>
</feature>
<gene>
    <name evidence="12" type="ORF">P8627_15660</name>
</gene>
<evidence type="ECO:0000256" key="2">
    <source>
        <dbReference type="ARBA" id="ARBA00008017"/>
    </source>
</evidence>
<proteinExistence type="inferred from homology"/>
<dbReference type="Gene3D" id="1.10.287.1260">
    <property type="match status" value="1"/>
</dbReference>
<evidence type="ECO:0000313" key="13">
    <source>
        <dbReference type="Proteomes" id="UP001243420"/>
    </source>
</evidence>
<feature type="transmembrane region" description="Helical" evidence="7">
    <location>
        <begin position="355"/>
        <end position="374"/>
    </location>
</feature>
<comment type="similarity">
    <text evidence="2">Belongs to the MscS (TC 1.A.23) family.</text>
</comment>
<protein>
    <submittedName>
        <fullName evidence="12">DUF3772 domain-containing protein</fullName>
    </submittedName>
</protein>
<feature type="signal peptide" evidence="8">
    <location>
        <begin position="1"/>
        <end position="20"/>
    </location>
</feature>
<dbReference type="InterPro" id="IPR049278">
    <property type="entry name" value="MS_channel_C"/>
</dbReference>
<accession>A0ABY8LBD6</accession>
<organism evidence="12 13">
    <name type="scientific">Jannaschia ovalis</name>
    <dbReference type="NCBI Taxonomy" id="3038773"/>
    <lineage>
        <taxon>Bacteria</taxon>
        <taxon>Pseudomonadati</taxon>
        <taxon>Pseudomonadota</taxon>
        <taxon>Alphaproteobacteria</taxon>
        <taxon>Rhodobacterales</taxon>
        <taxon>Roseobacteraceae</taxon>
        <taxon>Jannaschia</taxon>
    </lineage>
</organism>
<feature type="transmembrane region" description="Helical" evidence="7">
    <location>
        <begin position="200"/>
        <end position="219"/>
    </location>
</feature>
<dbReference type="Gene3D" id="2.30.30.60">
    <property type="match status" value="1"/>
</dbReference>
<name>A0ABY8LBD6_9RHOB</name>
<feature type="domain" description="DUF3772" evidence="10">
    <location>
        <begin position="128"/>
        <end position="188"/>
    </location>
</feature>
<dbReference type="InterPro" id="IPR006686">
    <property type="entry name" value="MscS_channel_CS"/>
</dbReference>
<dbReference type="PANTHER" id="PTHR30347">
    <property type="entry name" value="POTASSIUM CHANNEL RELATED"/>
    <property type="match status" value="1"/>
</dbReference>
<dbReference type="RefSeq" id="WP_279965187.1">
    <property type="nucleotide sequence ID" value="NZ_CP122537.1"/>
</dbReference>
<evidence type="ECO:0000256" key="6">
    <source>
        <dbReference type="ARBA" id="ARBA00023136"/>
    </source>
</evidence>
<dbReference type="Pfam" id="PF00924">
    <property type="entry name" value="MS_channel_2nd"/>
    <property type="match status" value="1"/>
</dbReference>
<keyword evidence="13" id="KW-1185">Reference proteome</keyword>
<dbReference type="InterPro" id="IPR022249">
    <property type="entry name" value="DUF3772"/>
</dbReference>
<evidence type="ECO:0000259" key="9">
    <source>
        <dbReference type="Pfam" id="PF00924"/>
    </source>
</evidence>
<dbReference type="InterPro" id="IPR011066">
    <property type="entry name" value="MscS_channel_C_sf"/>
</dbReference>
<dbReference type="Gene3D" id="3.30.70.100">
    <property type="match status" value="1"/>
</dbReference>
<dbReference type="EMBL" id="CP122537">
    <property type="protein sequence ID" value="WGH78436.1"/>
    <property type="molecule type" value="Genomic_DNA"/>
</dbReference>
<evidence type="ECO:0000256" key="5">
    <source>
        <dbReference type="ARBA" id="ARBA00022989"/>
    </source>
</evidence>
<keyword evidence="3" id="KW-1003">Cell membrane</keyword>
<feature type="transmembrane region" description="Helical" evidence="7">
    <location>
        <begin position="244"/>
        <end position="271"/>
    </location>
</feature>
<dbReference type="InterPro" id="IPR023408">
    <property type="entry name" value="MscS_beta-dom_sf"/>
</dbReference>
<comment type="subcellular location">
    <subcellularLocation>
        <location evidence="1">Cell membrane</location>
        <topology evidence="1">Multi-pass membrane protein</topology>
    </subcellularLocation>
</comment>
<evidence type="ECO:0000259" key="10">
    <source>
        <dbReference type="Pfam" id="PF12607"/>
    </source>
</evidence>
<feature type="domain" description="Mechanosensitive ion channel MscS" evidence="9">
    <location>
        <begin position="595"/>
        <end position="661"/>
    </location>
</feature>
<evidence type="ECO:0000313" key="12">
    <source>
        <dbReference type="EMBL" id="WGH78436.1"/>
    </source>
</evidence>
<evidence type="ECO:0000256" key="7">
    <source>
        <dbReference type="SAM" id="Phobius"/>
    </source>
</evidence>
<dbReference type="SUPFAM" id="SSF82689">
    <property type="entry name" value="Mechanosensitive channel protein MscS (YggB), C-terminal domain"/>
    <property type="match status" value="1"/>
</dbReference>
<reference evidence="12 13" key="1">
    <citation type="submission" date="2023-04" db="EMBL/GenBank/DDBJ databases">
        <title>Jannaschia ovalis sp. nov., a marine bacterium isolated from sea tidal flat.</title>
        <authorList>
            <person name="Kwon D.Y."/>
            <person name="Kim J.-J."/>
        </authorList>
    </citation>
    <scope>NUCLEOTIDE SEQUENCE [LARGE SCALE GENOMIC DNA]</scope>
    <source>
        <strain evidence="12 13">GRR-S6-38</strain>
    </source>
</reference>
<dbReference type="InterPro" id="IPR011014">
    <property type="entry name" value="MscS_channel_TM-2"/>
</dbReference>
<dbReference type="Pfam" id="PF21082">
    <property type="entry name" value="MS_channel_3rd"/>
    <property type="match status" value="1"/>
</dbReference>
<feature type="transmembrane region" description="Helical" evidence="7">
    <location>
        <begin position="579"/>
        <end position="608"/>
    </location>
</feature>